<evidence type="ECO:0000313" key="3">
    <source>
        <dbReference type="EMBL" id="MBP2450383.1"/>
    </source>
</evidence>
<gene>
    <name evidence="3" type="ORF">JOF57_000268</name>
</gene>
<dbReference type="RefSeq" id="WP_209912900.1">
    <property type="nucleotide sequence ID" value="NZ_JAGIOP010000001.1"/>
</dbReference>
<feature type="region of interest" description="Disordered" evidence="1">
    <location>
        <begin position="293"/>
        <end position="411"/>
    </location>
</feature>
<dbReference type="EMBL" id="JAGIOP010000001">
    <property type="protein sequence ID" value="MBP2450383.1"/>
    <property type="molecule type" value="Genomic_DNA"/>
</dbReference>
<sequence>MQKAMRPAARAGIALVGASVIAMSPLAPPPATASATTSISTAAVQLTSTVDPLTRWSQVATNTGENLGELGAYWMNNPMPITRQLITNVQTYADWISSGVQNTIPKLQYWAENQVAPAFELAVTQFQAGNVQQAVKTMTTVLAFNRVMFALMPMMDLMKIPTSIGDHAAAVVREIFSINTMSPLFNGMSNVVMKTADSMATSAQAAIDAIEAGDVPTALTAVANAPANAIDSVLNSPAGLFDYRVVGGCGCIVTGGTVLNLVLRKAEFIAQAIALPKPESALPVAKISAPDTAPVAPAQAPVHEPEAKAEATTEDDSAPADTAAVNASSTGAKDLSTGNKVTPGKPAAATSRTGQQLRTSLQNAAGQVDKSAESVRDDIKKRVKSLTKGPKKAAASKAGEKDKSDAGSGDK</sequence>
<protein>
    <recommendedName>
        <fullName evidence="5">PE-PGRS family protein</fullName>
    </recommendedName>
</protein>
<keyword evidence="2" id="KW-0732">Signal</keyword>
<dbReference type="Proteomes" id="UP000694460">
    <property type="component" value="Unassembled WGS sequence"/>
</dbReference>
<name>A0ABS4ZMK2_9MYCO</name>
<feature type="compositionally biased region" description="Basic and acidic residues" evidence="1">
    <location>
        <begin position="398"/>
        <end position="411"/>
    </location>
</feature>
<evidence type="ECO:0000256" key="2">
    <source>
        <dbReference type="SAM" id="SignalP"/>
    </source>
</evidence>
<feature type="compositionally biased region" description="Polar residues" evidence="1">
    <location>
        <begin position="325"/>
        <end position="340"/>
    </location>
</feature>
<feature type="compositionally biased region" description="Basic residues" evidence="1">
    <location>
        <begin position="381"/>
        <end position="391"/>
    </location>
</feature>
<evidence type="ECO:0000313" key="4">
    <source>
        <dbReference type="Proteomes" id="UP000694460"/>
    </source>
</evidence>
<organism evidence="3 4">
    <name type="scientific">Mycolicibacterium lutetiense</name>
    <dbReference type="NCBI Taxonomy" id="1641992"/>
    <lineage>
        <taxon>Bacteria</taxon>
        <taxon>Bacillati</taxon>
        <taxon>Actinomycetota</taxon>
        <taxon>Actinomycetes</taxon>
        <taxon>Mycobacteriales</taxon>
        <taxon>Mycobacteriaceae</taxon>
        <taxon>Mycolicibacterium</taxon>
    </lineage>
</organism>
<reference evidence="3 4" key="1">
    <citation type="submission" date="2021-03" db="EMBL/GenBank/DDBJ databases">
        <title>Sequencing the genomes of 1000 actinobacteria strains.</title>
        <authorList>
            <person name="Klenk H.-P."/>
        </authorList>
    </citation>
    <scope>NUCLEOTIDE SEQUENCE [LARGE SCALE GENOMIC DNA]</scope>
    <source>
        <strain evidence="3 4">DSM 46713</strain>
    </source>
</reference>
<feature type="compositionally biased region" description="Basic and acidic residues" evidence="1">
    <location>
        <begin position="370"/>
        <end position="380"/>
    </location>
</feature>
<evidence type="ECO:0000256" key="1">
    <source>
        <dbReference type="SAM" id="MobiDB-lite"/>
    </source>
</evidence>
<keyword evidence="4" id="KW-1185">Reference proteome</keyword>
<evidence type="ECO:0008006" key="5">
    <source>
        <dbReference type="Google" id="ProtNLM"/>
    </source>
</evidence>
<proteinExistence type="predicted"/>
<accession>A0ABS4ZMK2</accession>
<comment type="caution">
    <text evidence="3">The sequence shown here is derived from an EMBL/GenBank/DDBJ whole genome shotgun (WGS) entry which is preliminary data.</text>
</comment>
<feature type="compositionally biased region" description="Polar residues" evidence="1">
    <location>
        <begin position="350"/>
        <end position="365"/>
    </location>
</feature>
<feature type="signal peptide" evidence="2">
    <location>
        <begin position="1"/>
        <end position="33"/>
    </location>
</feature>
<feature type="chain" id="PRO_5046464729" description="PE-PGRS family protein" evidence="2">
    <location>
        <begin position="34"/>
        <end position="411"/>
    </location>
</feature>